<dbReference type="InterPro" id="IPR036955">
    <property type="entry name" value="AP2/ERF_dom_sf"/>
</dbReference>
<keyword evidence="6" id="KW-1185">Reference proteome</keyword>
<keyword evidence="1" id="KW-0805">Transcription regulation</keyword>
<dbReference type="InterPro" id="IPR044925">
    <property type="entry name" value="His-Me_finger_sf"/>
</dbReference>
<dbReference type="GO" id="GO:0003700">
    <property type="term" value="F:DNA-binding transcription factor activity"/>
    <property type="evidence" value="ECO:0007669"/>
    <property type="project" value="InterPro"/>
</dbReference>
<dbReference type="Proteomes" id="UP000000784">
    <property type="component" value="Chromosome"/>
</dbReference>
<reference evidence="6" key="2">
    <citation type="submission" date="2007-11" db="EMBL/GenBank/DDBJ databases">
        <title>Complete sequence of Delftia acidovorans DSM 14801 / SPH-1.</title>
        <authorList>
            <person name="Copeland A."/>
            <person name="Lucas S."/>
            <person name="Lapidus A."/>
            <person name="Barry K."/>
            <person name="Glavina del Rio T."/>
            <person name="Dalin E."/>
            <person name="Tice H."/>
            <person name="Pitluck S."/>
            <person name="Lowry S."/>
            <person name="Clum A."/>
            <person name="Schmutz J."/>
            <person name="Larimer F."/>
            <person name="Land M."/>
            <person name="Hauser L."/>
            <person name="Kyrpides N."/>
            <person name="Kim E."/>
            <person name="Schleheck D."/>
            <person name="Richardson P."/>
        </authorList>
    </citation>
    <scope>NUCLEOTIDE SEQUENCE [LARGE SCALE GENOMIC DNA]</scope>
    <source>
        <strain evidence="6">DSM 14801 / SPH-1</strain>
    </source>
</reference>
<dbReference type="KEGG" id="dac:Daci_3201"/>
<dbReference type="EMBL" id="CP000884">
    <property type="protein sequence ID" value="ABX35839.1"/>
    <property type="molecule type" value="Genomic_DNA"/>
</dbReference>
<evidence type="ECO:0000256" key="3">
    <source>
        <dbReference type="ARBA" id="ARBA00023163"/>
    </source>
</evidence>
<evidence type="ECO:0000256" key="2">
    <source>
        <dbReference type="ARBA" id="ARBA00023125"/>
    </source>
</evidence>
<evidence type="ECO:0000259" key="4">
    <source>
        <dbReference type="PROSITE" id="PS51032"/>
    </source>
</evidence>
<protein>
    <submittedName>
        <fullName evidence="5">Pathogenesis-related transcriptional factor and ERF protein</fullName>
    </submittedName>
</protein>
<dbReference type="SUPFAM" id="SSF54171">
    <property type="entry name" value="DNA-binding domain"/>
    <property type="match status" value="1"/>
</dbReference>
<dbReference type="InterPro" id="IPR001471">
    <property type="entry name" value="AP2/ERF_dom"/>
</dbReference>
<dbReference type="SUPFAM" id="SSF54060">
    <property type="entry name" value="His-Me finger endonucleases"/>
    <property type="match status" value="1"/>
</dbReference>
<dbReference type="PROSITE" id="PS51032">
    <property type="entry name" value="AP2_ERF"/>
    <property type="match status" value="1"/>
</dbReference>
<sequence length="166" mass="18639">MMVELKTTCGTPFMVDEDIAARVRHLAWKLDKDGYVIRKTTISGKRGRTVRLHRIVAGCNDSSVLIDHRNCDKLDNTRANLREATKRNNSHNSMKSPGCSSVFRGVTWNRSSSKWQASIKVGGRYLYLGVFKEEHEAGHAYNRAAVVHHGEFARLNPIGFKLGGEV</sequence>
<evidence type="ECO:0000256" key="1">
    <source>
        <dbReference type="ARBA" id="ARBA00023015"/>
    </source>
</evidence>
<keyword evidence="2" id="KW-0238">DNA-binding</keyword>
<dbReference type="STRING" id="398578.Daci_3201"/>
<evidence type="ECO:0000313" key="5">
    <source>
        <dbReference type="EMBL" id="ABX35839.1"/>
    </source>
</evidence>
<reference evidence="5 6" key="1">
    <citation type="journal article" date="2004" name="Appl. Environ. Microbiol.">
        <title>Mineralization of individual congeners of linear alkylbenzenesulfonate by defined pairs of heterotrophic bacteria.</title>
        <authorList>
            <person name="Schleheck D."/>
            <person name="Knepper T.P."/>
            <person name="Fischer K."/>
            <person name="Cook A.M."/>
        </authorList>
    </citation>
    <scope>NUCLEOTIDE SEQUENCE [LARGE SCALE GENOMIC DNA]</scope>
    <source>
        <strain evidence="6">DSM 14801 / SPH-1</strain>
    </source>
</reference>
<evidence type="ECO:0000313" key="6">
    <source>
        <dbReference type="Proteomes" id="UP000000784"/>
    </source>
</evidence>
<gene>
    <name evidence="5" type="ordered locus">Daci_3201</name>
</gene>
<dbReference type="SMART" id="SM00380">
    <property type="entry name" value="AP2"/>
    <property type="match status" value="1"/>
</dbReference>
<accession>A9BW23</accession>
<name>A9BW23_DELAS</name>
<dbReference type="Gene3D" id="3.30.730.10">
    <property type="entry name" value="AP2/ERF domain"/>
    <property type="match status" value="1"/>
</dbReference>
<dbReference type="HOGENOM" id="CLU_116720_0_0_4"/>
<dbReference type="Gene3D" id="3.90.75.20">
    <property type="match status" value="1"/>
</dbReference>
<organism evidence="5 6">
    <name type="scientific">Delftia acidovorans (strain DSM 14801 / SPH-1)</name>
    <dbReference type="NCBI Taxonomy" id="398578"/>
    <lineage>
        <taxon>Bacteria</taxon>
        <taxon>Pseudomonadati</taxon>
        <taxon>Pseudomonadota</taxon>
        <taxon>Betaproteobacteria</taxon>
        <taxon>Burkholderiales</taxon>
        <taxon>Comamonadaceae</taxon>
        <taxon>Delftia</taxon>
    </lineage>
</organism>
<dbReference type="AlphaFoldDB" id="A9BW23"/>
<feature type="domain" description="AP2/ERF" evidence="4">
    <location>
        <begin position="102"/>
        <end position="161"/>
    </location>
</feature>
<dbReference type="GO" id="GO:0003677">
    <property type="term" value="F:DNA binding"/>
    <property type="evidence" value="ECO:0007669"/>
    <property type="project" value="UniProtKB-KW"/>
</dbReference>
<proteinExistence type="predicted"/>
<dbReference type="InterPro" id="IPR016177">
    <property type="entry name" value="DNA-bd_dom_sf"/>
</dbReference>
<keyword evidence="3" id="KW-0804">Transcription</keyword>